<dbReference type="PANTHER" id="PTHR10954:SF18">
    <property type="entry name" value="RIBONUCLEASE HII"/>
    <property type="match status" value="1"/>
</dbReference>
<proteinExistence type="inferred from homology"/>
<dbReference type="CDD" id="cd07182">
    <property type="entry name" value="RNase_HII_bacteria_HII_like"/>
    <property type="match status" value="1"/>
</dbReference>
<dbReference type="InterPro" id="IPR024567">
    <property type="entry name" value="RNase_HII/HIII_dom"/>
</dbReference>
<evidence type="ECO:0000256" key="10">
    <source>
        <dbReference type="ARBA" id="ARBA00022723"/>
    </source>
</evidence>
<organism evidence="15">
    <name type="scientific">viral metagenome</name>
    <dbReference type="NCBI Taxonomy" id="1070528"/>
    <lineage>
        <taxon>unclassified sequences</taxon>
        <taxon>metagenomes</taxon>
        <taxon>organismal metagenomes</taxon>
    </lineage>
</organism>
<dbReference type="NCBIfam" id="NF000595">
    <property type="entry name" value="PRK00015.1-3"/>
    <property type="match status" value="1"/>
</dbReference>
<evidence type="ECO:0000256" key="3">
    <source>
        <dbReference type="ARBA" id="ARBA00001946"/>
    </source>
</evidence>
<dbReference type="InterPro" id="IPR036397">
    <property type="entry name" value="RNaseH_sf"/>
</dbReference>
<dbReference type="GO" id="GO:0005737">
    <property type="term" value="C:cytoplasm"/>
    <property type="evidence" value="ECO:0007669"/>
    <property type="project" value="UniProtKB-SubCell"/>
</dbReference>
<accession>A0A6C0CRJ5</accession>
<keyword evidence="13" id="KW-0464">Manganese</keyword>
<dbReference type="GO" id="GO:0004523">
    <property type="term" value="F:RNA-DNA hybrid ribonuclease activity"/>
    <property type="evidence" value="ECO:0007669"/>
    <property type="project" value="UniProtKB-EC"/>
</dbReference>
<dbReference type="Pfam" id="PF01351">
    <property type="entry name" value="RNase_HII"/>
    <property type="match status" value="1"/>
</dbReference>
<dbReference type="InterPro" id="IPR001352">
    <property type="entry name" value="RNase_HII/HIII"/>
</dbReference>
<keyword evidence="12" id="KW-0378">Hydrolase</keyword>
<evidence type="ECO:0000256" key="2">
    <source>
        <dbReference type="ARBA" id="ARBA00001936"/>
    </source>
</evidence>
<evidence type="ECO:0000256" key="4">
    <source>
        <dbReference type="ARBA" id="ARBA00004496"/>
    </source>
</evidence>
<evidence type="ECO:0000256" key="5">
    <source>
        <dbReference type="ARBA" id="ARBA00007383"/>
    </source>
</evidence>
<evidence type="ECO:0000256" key="6">
    <source>
        <dbReference type="ARBA" id="ARBA00012180"/>
    </source>
</evidence>
<protein>
    <recommendedName>
        <fullName evidence="7">Ribonuclease HII</fullName>
        <ecNumber evidence="6">3.1.26.4</ecNumber>
    </recommendedName>
</protein>
<evidence type="ECO:0000256" key="11">
    <source>
        <dbReference type="ARBA" id="ARBA00022759"/>
    </source>
</evidence>
<dbReference type="InterPro" id="IPR022898">
    <property type="entry name" value="RNase_HII"/>
</dbReference>
<comment type="cofactor">
    <cofactor evidence="3">
        <name>Mg(2+)</name>
        <dbReference type="ChEBI" id="CHEBI:18420"/>
    </cofactor>
</comment>
<evidence type="ECO:0000256" key="8">
    <source>
        <dbReference type="ARBA" id="ARBA00022490"/>
    </source>
</evidence>
<dbReference type="SUPFAM" id="SSF53098">
    <property type="entry name" value="Ribonuclease H-like"/>
    <property type="match status" value="1"/>
</dbReference>
<evidence type="ECO:0000256" key="9">
    <source>
        <dbReference type="ARBA" id="ARBA00022722"/>
    </source>
</evidence>
<comment type="subcellular location">
    <subcellularLocation>
        <location evidence="4">Cytoplasm</location>
    </subcellularLocation>
</comment>
<evidence type="ECO:0000256" key="13">
    <source>
        <dbReference type="ARBA" id="ARBA00023211"/>
    </source>
</evidence>
<keyword evidence="11" id="KW-0255">Endonuclease</keyword>
<dbReference type="PANTHER" id="PTHR10954">
    <property type="entry name" value="RIBONUCLEASE H2 SUBUNIT A"/>
    <property type="match status" value="1"/>
</dbReference>
<dbReference type="PROSITE" id="PS51975">
    <property type="entry name" value="RNASE_H_2"/>
    <property type="match status" value="1"/>
</dbReference>
<keyword evidence="8" id="KW-0963">Cytoplasm</keyword>
<comment type="catalytic activity">
    <reaction evidence="1">
        <text>Endonucleolytic cleavage to 5'-phosphomonoester.</text>
        <dbReference type="EC" id="3.1.26.4"/>
    </reaction>
</comment>
<evidence type="ECO:0000256" key="1">
    <source>
        <dbReference type="ARBA" id="ARBA00000077"/>
    </source>
</evidence>
<evidence type="ECO:0000256" key="7">
    <source>
        <dbReference type="ARBA" id="ARBA00019179"/>
    </source>
</evidence>
<evidence type="ECO:0000259" key="14">
    <source>
        <dbReference type="PROSITE" id="PS51975"/>
    </source>
</evidence>
<comment type="similarity">
    <text evidence="5">Belongs to the RNase HII family.</text>
</comment>
<dbReference type="EC" id="3.1.26.4" evidence="6"/>
<dbReference type="GO" id="GO:0043137">
    <property type="term" value="P:DNA replication, removal of RNA primer"/>
    <property type="evidence" value="ECO:0007669"/>
    <property type="project" value="TreeGrafter"/>
</dbReference>
<sequence>MEYPIDYEIGVDEVGRGCFYGPVVAAAVVLPLELPEEEWKMIRDSKKLSEKKRNRLAQFIKENALYYGIAEASVEEIDIINILKASLKAMHRAIHIAYKEHQESFKPCFKHIYVDGNHFIPYQPPGEDIEYIPYTCIEQGDNKRLSIAAASILAKTYRDHMIQEMCEKNPNLKDYDLHNNKGYGTKKHMEALKTKGPIQGHRMTYKPVKEAASNL</sequence>
<dbReference type="Gene3D" id="3.30.420.10">
    <property type="entry name" value="Ribonuclease H-like superfamily/Ribonuclease H"/>
    <property type="match status" value="1"/>
</dbReference>
<dbReference type="GO" id="GO:0046872">
    <property type="term" value="F:metal ion binding"/>
    <property type="evidence" value="ECO:0007669"/>
    <property type="project" value="UniProtKB-KW"/>
</dbReference>
<feature type="domain" description="RNase H type-2" evidence="14">
    <location>
        <begin position="6"/>
        <end position="215"/>
    </location>
</feature>
<reference evidence="15" key="1">
    <citation type="journal article" date="2020" name="Nature">
        <title>Giant virus diversity and host interactions through global metagenomics.</title>
        <authorList>
            <person name="Schulz F."/>
            <person name="Roux S."/>
            <person name="Paez-Espino D."/>
            <person name="Jungbluth S."/>
            <person name="Walsh D.A."/>
            <person name="Denef V.J."/>
            <person name="McMahon K.D."/>
            <person name="Konstantinidis K.T."/>
            <person name="Eloe-Fadrosh E.A."/>
            <person name="Kyrpides N.C."/>
            <person name="Woyke T."/>
        </authorList>
    </citation>
    <scope>NUCLEOTIDE SEQUENCE</scope>
    <source>
        <strain evidence="15">GVMAG-M-3300021962-46</strain>
    </source>
</reference>
<dbReference type="EMBL" id="MN739479">
    <property type="protein sequence ID" value="QHT07081.1"/>
    <property type="molecule type" value="Genomic_DNA"/>
</dbReference>
<keyword evidence="9" id="KW-0540">Nuclease</keyword>
<dbReference type="InterPro" id="IPR012337">
    <property type="entry name" value="RNaseH-like_sf"/>
</dbReference>
<evidence type="ECO:0000313" key="15">
    <source>
        <dbReference type="EMBL" id="QHT07081.1"/>
    </source>
</evidence>
<dbReference type="GO" id="GO:0032299">
    <property type="term" value="C:ribonuclease H2 complex"/>
    <property type="evidence" value="ECO:0007669"/>
    <property type="project" value="TreeGrafter"/>
</dbReference>
<dbReference type="GO" id="GO:0006298">
    <property type="term" value="P:mismatch repair"/>
    <property type="evidence" value="ECO:0007669"/>
    <property type="project" value="TreeGrafter"/>
</dbReference>
<dbReference type="GO" id="GO:0003723">
    <property type="term" value="F:RNA binding"/>
    <property type="evidence" value="ECO:0007669"/>
    <property type="project" value="InterPro"/>
</dbReference>
<name>A0A6C0CRJ5_9ZZZZ</name>
<evidence type="ECO:0000256" key="12">
    <source>
        <dbReference type="ARBA" id="ARBA00022801"/>
    </source>
</evidence>
<keyword evidence="10" id="KW-0479">Metal-binding</keyword>
<dbReference type="AlphaFoldDB" id="A0A6C0CRJ5"/>
<comment type="cofactor">
    <cofactor evidence="2">
        <name>Mn(2+)</name>
        <dbReference type="ChEBI" id="CHEBI:29035"/>
    </cofactor>
</comment>